<accession>I7LGC1</accession>
<reference evidence="2 3" key="1">
    <citation type="journal article" date="2011" name="J. Bacteriol.">
        <title>Draft genome sequence of Caloramator australicus strain RC3T, a thermoanaerobe from the Great Artesian Basin of Australia.</title>
        <authorList>
            <person name="Ogg C.D."/>
            <person name="Patel B.K.C."/>
        </authorList>
    </citation>
    <scope>NUCLEOTIDE SEQUENCE [LARGE SCALE GENOMIC DNA]</scope>
    <source>
        <strain evidence="2 3">RC3</strain>
    </source>
</reference>
<gene>
    <name evidence="2" type="ORF">CAAU_1101</name>
</gene>
<dbReference type="STRING" id="857293.CAAU_1101"/>
<keyword evidence="3" id="KW-1185">Reference proteome</keyword>
<dbReference type="Proteomes" id="UP000007652">
    <property type="component" value="Unassembled WGS sequence"/>
</dbReference>
<keyword evidence="1" id="KW-0472">Membrane</keyword>
<keyword evidence="1" id="KW-0812">Transmembrane</keyword>
<evidence type="ECO:0000313" key="2">
    <source>
        <dbReference type="EMBL" id="CCJ33185.1"/>
    </source>
</evidence>
<dbReference type="RefSeq" id="WP_008908456.1">
    <property type="nucleotide sequence ID" value="NZ_CAKP01000065.1"/>
</dbReference>
<dbReference type="EMBL" id="CAKP01000065">
    <property type="protein sequence ID" value="CCJ33185.1"/>
    <property type="molecule type" value="Genomic_DNA"/>
</dbReference>
<proteinExistence type="predicted"/>
<evidence type="ECO:0000313" key="3">
    <source>
        <dbReference type="Proteomes" id="UP000007652"/>
    </source>
</evidence>
<dbReference type="OrthoDB" id="10002899at2"/>
<comment type="caution">
    <text evidence="2">The sequence shown here is derived from an EMBL/GenBank/DDBJ whole genome shotgun (WGS) entry which is preliminary data.</text>
</comment>
<protein>
    <submittedName>
        <fullName evidence="2">Uncharacterized protein</fullName>
    </submittedName>
</protein>
<sequence>MFLNPVVSLIIFLINIAILYFVIYQAVKRAIEENLINMEDSIKRAVRDVLREQGNKNNDN</sequence>
<dbReference type="AlphaFoldDB" id="I7LGC1"/>
<name>I7LGC1_9CLOT</name>
<keyword evidence="1" id="KW-1133">Transmembrane helix</keyword>
<evidence type="ECO:0000256" key="1">
    <source>
        <dbReference type="SAM" id="Phobius"/>
    </source>
</evidence>
<organism evidence="2 3">
    <name type="scientific">Caloramator australicus RC3</name>
    <dbReference type="NCBI Taxonomy" id="857293"/>
    <lineage>
        <taxon>Bacteria</taxon>
        <taxon>Bacillati</taxon>
        <taxon>Bacillota</taxon>
        <taxon>Clostridia</taxon>
        <taxon>Eubacteriales</taxon>
        <taxon>Clostridiaceae</taxon>
        <taxon>Caloramator</taxon>
    </lineage>
</organism>
<feature type="transmembrane region" description="Helical" evidence="1">
    <location>
        <begin position="6"/>
        <end position="27"/>
    </location>
</feature>